<dbReference type="KEGG" id="lsd:EMK97_04865"/>
<dbReference type="Gene3D" id="3.30.1150.10">
    <property type="match status" value="1"/>
</dbReference>
<sequence>MKALWLSIGLHVVLLAVLLSGDFSTMPKPLPTPSAQQAKPIEAVAIDKSQLDKVVNKLKKEKADARAAEKRRLENIERRAAEAKQRRAKEEARIKKLEQQRKKKEQEKIKADNAAKAAKAKAAKAEKLRKQKEQEKQKADEAAAAARSKRIKEEQAAKKAEELRKKKKAEAEAKRKKELEEKKRKEREAKERAQQEALIAEQMAAEMASRNQARRQQMLSEIDRFSALITQTINRNMIKDRSTMAGKTCKLTISLAPSGFVTQVQVGQGDRVVCEAAKTAIYKAGTLPVSKDPEVFKEMRKIAVTVVPEF</sequence>
<dbReference type="GO" id="GO:0019534">
    <property type="term" value="F:toxin transmembrane transporter activity"/>
    <property type="evidence" value="ECO:0007669"/>
    <property type="project" value="InterPro"/>
</dbReference>
<accession>A0A4P6PD53</accession>
<protein>
    <submittedName>
        <fullName evidence="2">Cell envelope integrity protein TolA</fullName>
    </submittedName>
</protein>
<dbReference type="Pfam" id="PF06519">
    <property type="entry name" value="TolA"/>
    <property type="match status" value="1"/>
</dbReference>
<feature type="compositionally biased region" description="Basic and acidic residues" evidence="1">
    <location>
        <begin position="79"/>
        <end position="113"/>
    </location>
</feature>
<name>A0A4P6PD53_9GAMM</name>
<evidence type="ECO:0000256" key="1">
    <source>
        <dbReference type="SAM" id="MobiDB-lite"/>
    </source>
</evidence>
<dbReference type="AlphaFoldDB" id="A0A4P6PD53"/>
<dbReference type="InterPro" id="IPR014161">
    <property type="entry name" value="Tol-Pal_TolA"/>
</dbReference>
<evidence type="ECO:0000313" key="2">
    <source>
        <dbReference type="EMBL" id="QBG37715.1"/>
    </source>
</evidence>
<dbReference type="SUPFAM" id="SSF74653">
    <property type="entry name" value="TolA/TonB C-terminal domain"/>
    <property type="match status" value="1"/>
</dbReference>
<dbReference type="Proteomes" id="UP000290244">
    <property type="component" value="Chromosome"/>
</dbReference>
<gene>
    <name evidence="2" type="primary">tolA</name>
    <name evidence="2" type="ORF">EMK97_04865</name>
</gene>
<feature type="region of interest" description="Disordered" evidence="1">
    <location>
        <begin position="79"/>
        <end position="194"/>
    </location>
</feature>
<dbReference type="EMBL" id="CP034759">
    <property type="protein sequence ID" value="QBG37715.1"/>
    <property type="molecule type" value="Genomic_DNA"/>
</dbReference>
<feature type="compositionally biased region" description="Basic and acidic residues" evidence="1">
    <location>
        <begin position="151"/>
        <end position="194"/>
    </location>
</feature>
<dbReference type="GO" id="GO:0043213">
    <property type="term" value="P:bacteriocin transport"/>
    <property type="evidence" value="ECO:0007669"/>
    <property type="project" value="InterPro"/>
</dbReference>
<reference evidence="2 3" key="1">
    <citation type="submission" date="2018-12" db="EMBL/GenBank/DDBJ databases">
        <title>Complete genome of Litorilituus sediminis.</title>
        <authorList>
            <person name="Liu A."/>
            <person name="Rong J."/>
        </authorList>
    </citation>
    <scope>NUCLEOTIDE SEQUENCE [LARGE SCALE GENOMIC DNA]</scope>
    <source>
        <strain evidence="2 3">JCM 17549</strain>
    </source>
</reference>
<evidence type="ECO:0000313" key="3">
    <source>
        <dbReference type="Proteomes" id="UP000290244"/>
    </source>
</evidence>
<dbReference type="GO" id="GO:0016020">
    <property type="term" value="C:membrane"/>
    <property type="evidence" value="ECO:0007669"/>
    <property type="project" value="InterPro"/>
</dbReference>
<proteinExistence type="predicted"/>
<dbReference type="OrthoDB" id="6194496at2"/>
<keyword evidence="3" id="KW-1185">Reference proteome</keyword>
<organism evidence="2 3">
    <name type="scientific">Litorilituus sediminis</name>
    <dbReference type="NCBI Taxonomy" id="718192"/>
    <lineage>
        <taxon>Bacteria</taxon>
        <taxon>Pseudomonadati</taxon>
        <taxon>Pseudomonadota</taxon>
        <taxon>Gammaproteobacteria</taxon>
        <taxon>Alteromonadales</taxon>
        <taxon>Colwelliaceae</taxon>
        <taxon>Litorilituus</taxon>
    </lineage>
</organism>
<dbReference type="NCBIfam" id="TIGR02794">
    <property type="entry name" value="tolA_full"/>
    <property type="match status" value="1"/>
</dbReference>
<feature type="compositionally biased region" description="Basic and acidic residues" evidence="1">
    <location>
        <begin position="123"/>
        <end position="141"/>
    </location>
</feature>